<organism evidence="1 2">
    <name type="scientific">Striga hermonthica</name>
    <name type="common">Purple witchweed</name>
    <name type="synonym">Buchnera hermonthica</name>
    <dbReference type="NCBI Taxonomy" id="68872"/>
    <lineage>
        <taxon>Eukaryota</taxon>
        <taxon>Viridiplantae</taxon>
        <taxon>Streptophyta</taxon>
        <taxon>Embryophyta</taxon>
        <taxon>Tracheophyta</taxon>
        <taxon>Spermatophyta</taxon>
        <taxon>Magnoliopsida</taxon>
        <taxon>eudicotyledons</taxon>
        <taxon>Gunneridae</taxon>
        <taxon>Pentapetalae</taxon>
        <taxon>asterids</taxon>
        <taxon>lamiids</taxon>
        <taxon>Lamiales</taxon>
        <taxon>Orobanchaceae</taxon>
        <taxon>Buchnereae</taxon>
        <taxon>Striga</taxon>
    </lineage>
</organism>
<dbReference type="EMBL" id="CACSLK010012206">
    <property type="protein sequence ID" value="CAA0814522.1"/>
    <property type="molecule type" value="Genomic_DNA"/>
</dbReference>
<gene>
    <name evidence="1" type="ORF">SHERM_14810</name>
</gene>
<protein>
    <submittedName>
        <fullName evidence="1">Uncharacterized protein</fullName>
    </submittedName>
</protein>
<reference evidence="1" key="1">
    <citation type="submission" date="2019-12" db="EMBL/GenBank/DDBJ databases">
        <authorList>
            <person name="Scholes J."/>
        </authorList>
    </citation>
    <scope>NUCLEOTIDE SEQUENCE</scope>
</reference>
<evidence type="ECO:0000313" key="2">
    <source>
        <dbReference type="Proteomes" id="UP001153555"/>
    </source>
</evidence>
<sequence length="105" mass="12262">MQIQWELIERAKEELEIIETEHPNRFELLKTELKDFISDLELQINSNITTHYADTQESSSMEKRKKVGSCLNKMSKTEVVLEKALHCLCKIQHFKASLCSSNLYC</sequence>
<name>A0A9N7MUG3_STRHE</name>
<dbReference type="Proteomes" id="UP001153555">
    <property type="component" value="Unassembled WGS sequence"/>
</dbReference>
<accession>A0A9N7MUG3</accession>
<proteinExistence type="predicted"/>
<comment type="caution">
    <text evidence="1">The sequence shown here is derived from an EMBL/GenBank/DDBJ whole genome shotgun (WGS) entry which is preliminary data.</text>
</comment>
<dbReference type="AlphaFoldDB" id="A0A9N7MUG3"/>
<evidence type="ECO:0000313" key="1">
    <source>
        <dbReference type="EMBL" id="CAA0814522.1"/>
    </source>
</evidence>
<dbReference type="OrthoDB" id="900495at2759"/>
<keyword evidence="2" id="KW-1185">Reference proteome</keyword>